<comment type="function">
    <text evidence="6 8">This protein binds to the 23S rRNA, and is important in its secondary structure. It is located near the subunit interface in the base of the L7/L12 stalk, and near the tRNA binding site of the peptidyltransferase center.</text>
</comment>
<dbReference type="AlphaFoldDB" id="A0A317Q4C7"/>
<evidence type="ECO:0000256" key="6">
    <source>
        <dbReference type="HAMAP-Rule" id="MF_01365"/>
    </source>
</evidence>
<feature type="domain" description="Large ribosomal subunit protein uL6 alpha-beta" evidence="9">
    <location>
        <begin position="11"/>
        <end position="82"/>
    </location>
</feature>
<dbReference type="InterPro" id="IPR002358">
    <property type="entry name" value="Ribosomal_uL6_CS"/>
</dbReference>
<protein>
    <recommendedName>
        <fullName evidence="6">Large ribosomal subunit protein uL6</fullName>
    </recommendedName>
</protein>
<comment type="similarity">
    <text evidence="1 6 7">Belongs to the universal ribosomal protein uL6 family.</text>
</comment>
<dbReference type="FunFam" id="3.90.930.12:FF:000001">
    <property type="entry name" value="50S ribosomal protein L6"/>
    <property type="match status" value="1"/>
</dbReference>
<comment type="subunit">
    <text evidence="6">Part of the 50S ribosomal subunit.</text>
</comment>
<dbReference type="HAMAP" id="MF_01365_B">
    <property type="entry name" value="Ribosomal_uL6_B"/>
    <property type="match status" value="1"/>
</dbReference>
<dbReference type="Pfam" id="PF00347">
    <property type="entry name" value="Ribosomal_L6"/>
    <property type="match status" value="2"/>
</dbReference>
<dbReference type="EMBL" id="QGTT01000016">
    <property type="protein sequence ID" value="PWW09874.1"/>
    <property type="molecule type" value="Genomic_DNA"/>
</dbReference>
<dbReference type="GO" id="GO:0022625">
    <property type="term" value="C:cytosolic large ribosomal subunit"/>
    <property type="evidence" value="ECO:0007669"/>
    <property type="project" value="UniProtKB-UniRule"/>
</dbReference>
<accession>A0A317Q4C7</accession>
<evidence type="ECO:0000256" key="3">
    <source>
        <dbReference type="ARBA" id="ARBA00022884"/>
    </source>
</evidence>
<name>A0A317Q4C7_9GAMM</name>
<evidence type="ECO:0000256" key="1">
    <source>
        <dbReference type="ARBA" id="ARBA00009356"/>
    </source>
</evidence>
<dbReference type="PIRSF" id="PIRSF002162">
    <property type="entry name" value="Ribosomal_L6"/>
    <property type="match status" value="1"/>
</dbReference>
<keyword evidence="2 6" id="KW-0699">rRNA-binding</keyword>
<evidence type="ECO:0000313" key="11">
    <source>
        <dbReference type="Proteomes" id="UP000246964"/>
    </source>
</evidence>
<dbReference type="InterPro" id="IPR019906">
    <property type="entry name" value="Ribosomal_uL6_bac-type"/>
</dbReference>
<evidence type="ECO:0000259" key="9">
    <source>
        <dbReference type="Pfam" id="PF00347"/>
    </source>
</evidence>
<dbReference type="PRINTS" id="PR00059">
    <property type="entry name" value="RIBOSOMALL6"/>
</dbReference>
<keyword evidence="5 6" id="KW-0687">Ribonucleoprotein</keyword>
<reference evidence="10 11" key="1">
    <citation type="submission" date="2018-05" db="EMBL/GenBank/DDBJ databases">
        <title>Freshwater and sediment microbial communities from various areas in North America, analyzing microbe dynamics in response to fracking.</title>
        <authorList>
            <person name="Lamendella R."/>
        </authorList>
    </citation>
    <scope>NUCLEOTIDE SEQUENCE [LARGE SCALE GENOMIC DNA]</scope>
    <source>
        <strain evidence="10 11">125B1</strain>
    </source>
</reference>
<dbReference type="InterPro" id="IPR020040">
    <property type="entry name" value="Ribosomal_uL6_a/b-dom"/>
</dbReference>
<dbReference type="PANTHER" id="PTHR11655:SF14">
    <property type="entry name" value="LARGE RIBOSOMAL SUBUNIT PROTEIN UL6M"/>
    <property type="match status" value="1"/>
</dbReference>
<evidence type="ECO:0000256" key="8">
    <source>
        <dbReference type="RuleBase" id="RU003870"/>
    </source>
</evidence>
<organism evidence="10 11">
    <name type="scientific">Pseudidiomarina maritima</name>
    <dbReference type="NCBI Taxonomy" id="519453"/>
    <lineage>
        <taxon>Bacteria</taxon>
        <taxon>Pseudomonadati</taxon>
        <taxon>Pseudomonadota</taxon>
        <taxon>Gammaproteobacteria</taxon>
        <taxon>Alteromonadales</taxon>
        <taxon>Idiomarinaceae</taxon>
        <taxon>Pseudidiomarina</taxon>
    </lineage>
</organism>
<dbReference type="GO" id="GO:0019843">
    <property type="term" value="F:rRNA binding"/>
    <property type="evidence" value="ECO:0007669"/>
    <property type="project" value="UniProtKB-UniRule"/>
</dbReference>
<dbReference type="PANTHER" id="PTHR11655">
    <property type="entry name" value="60S/50S RIBOSOMAL PROTEIN L6/L9"/>
    <property type="match status" value="1"/>
</dbReference>
<gene>
    <name evidence="6" type="primary">rplF</name>
    <name evidence="10" type="ORF">DET45_11665</name>
</gene>
<dbReference type="FunFam" id="3.90.930.12:FF:000002">
    <property type="entry name" value="50S ribosomal protein L6"/>
    <property type="match status" value="1"/>
</dbReference>
<comment type="caution">
    <text evidence="10">The sequence shown here is derived from an EMBL/GenBank/DDBJ whole genome shotgun (WGS) entry which is preliminary data.</text>
</comment>
<keyword evidence="3 6" id="KW-0694">RNA-binding</keyword>
<dbReference type="Proteomes" id="UP000246964">
    <property type="component" value="Unassembled WGS sequence"/>
</dbReference>
<dbReference type="NCBIfam" id="TIGR03654">
    <property type="entry name" value="L6_bact"/>
    <property type="match status" value="1"/>
</dbReference>
<evidence type="ECO:0000256" key="2">
    <source>
        <dbReference type="ARBA" id="ARBA00022730"/>
    </source>
</evidence>
<evidence type="ECO:0000256" key="4">
    <source>
        <dbReference type="ARBA" id="ARBA00022980"/>
    </source>
</evidence>
<dbReference type="InterPro" id="IPR000702">
    <property type="entry name" value="Ribosomal_uL6-like"/>
</dbReference>
<dbReference type="GO" id="GO:0003735">
    <property type="term" value="F:structural constituent of ribosome"/>
    <property type="evidence" value="ECO:0007669"/>
    <property type="project" value="UniProtKB-UniRule"/>
</dbReference>
<evidence type="ECO:0000256" key="5">
    <source>
        <dbReference type="ARBA" id="ARBA00023274"/>
    </source>
</evidence>
<feature type="domain" description="Large ribosomal subunit protein uL6 alpha-beta" evidence="9">
    <location>
        <begin position="90"/>
        <end position="164"/>
    </location>
</feature>
<dbReference type="STRING" id="519453.SAMN04488070_2282"/>
<evidence type="ECO:0000313" key="10">
    <source>
        <dbReference type="EMBL" id="PWW09874.1"/>
    </source>
</evidence>
<dbReference type="RefSeq" id="WP_110076599.1">
    <property type="nucleotide sequence ID" value="NZ_QGTT01000016.1"/>
</dbReference>
<evidence type="ECO:0000256" key="7">
    <source>
        <dbReference type="RuleBase" id="RU003869"/>
    </source>
</evidence>
<sequence>MSRVAKAPIAIPAGVEVTLNGQEVTIKGAKGSLSRVVNDAVEVVVEDNTLRTIAREGVANATAQAGTARALLQNMVVGVAQGFERKLQLVGVGYRANTAGSKLNLSLGFSHPVEFEIPQGITIEVPAQTEIVVKGVDKQLVGQVAANIRAYRKPEPYKGKGVRYADEQVRRKEAKKK</sequence>
<dbReference type="OrthoDB" id="9805007at2"/>
<keyword evidence="11" id="KW-1185">Reference proteome</keyword>
<dbReference type="Gene3D" id="3.90.930.12">
    <property type="entry name" value="Ribosomal protein L6, alpha-beta domain"/>
    <property type="match status" value="2"/>
</dbReference>
<keyword evidence="4 6" id="KW-0689">Ribosomal protein</keyword>
<proteinExistence type="inferred from homology"/>
<dbReference type="SUPFAM" id="SSF56053">
    <property type="entry name" value="Ribosomal protein L6"/>
    <property type="match status" value="2"/>
</dbReference>
<dbReference type="GO" id="GO:0002181">
    <property type="term" value="P:cytoplasmic translation"/>
    <property type="evidence" value="ECO:0007669"/>
    <property type="project" value="TreeGrafter"/>
</dbReference>
<dbReference type="PROSITE" id="PS00525">
    <property type="entry name" value="RIBOSOMAL_L6_1"/>
    <property type="match status" value="1"/>
</dbReference>
<dbReference type="InterPro" id="IPR036789">
    <property type="entry name" value="Ribosomal_uL6-like_a/b-dom_sf"/>
</dbReference>